<evidence type="ECO:0000256" key="4">
    <source>
        <dbReference type="SAM" id="MobiDB-lite"/>
    </source>
</evidence>
<dbReference type="EMBL" id="MCFL01000015">
    <property type="protein sequence ID" value="ORZ36755.1"/>
    <property type="molecule type" value="Genomic_DNA"/>
</dbReference>
<feature type="region of interest" description="Disordered" evidence="4">
    <location>
        <begin position="114"/>
        <end position="165"/>
    </location>
</feature>
<feature type="compositionally biased region" description="Polar residues" evidence="4">
    <location>
        <begin position="115"/>
        <end position="128"/>
    </location>
</feature>
<dbReference type="OrthoDB" id="5586622at2759"/>
<dbReference type="PANTHER" id="PTHR24012">
    <property type="entry name" value="RNA BINDING PROTEIN"/>
    <property type="match status" value="1"/>
</dbReference>
<proteinExistence type="predicted"/>
<evidence type="ECO:0000313" key="6">
    <source>
        <dbReference type="EMBL" id="ORZ36755.1"/>
    </source>
</evidence>
<dbReference type="Gene3D" id="3.30.70.330">
    <property type="match status" value="2"/>
</dbReference>
<evidence type="ECO:0000256" key="1">
    <source>
        <dbReference type="ARBA" id="ARBA00022737"/>
    </source>
</evidence>
<dbReference type="AlphaFoldDB" id="A0A1Y2HQ75"/>
<dbReference type="Pfam" id="PF00076">
    <property type="entry name" value="RRM_1"/>
    <property type="match status" value="2"/>
</dbReference>
<dbReference type="CDD" id="cd00590">
    <property type="entry name" value="RRM_SF"/>
    <property type="match status" value="1"/>
</dbReference>
<reference evidence="6 7" key="1">
    <citation type="submission" date="2016-07" db="EMBL/GenBank/DDBJ databases">
        <title>Pervasive Adenine N6-methylation of Active Genes in Fungi.</title>
        <authorList>
            <consortium name="DOE Joint Genome Institute"/>
            <person name="Mondo S.J."/>
            <person name="Dannebaum R.O."/>
            <person name="Kuo R.C."/>
            <person name="Labutti K."/>
            <person name="Haridas S."/>
            <person name="Kuo A."/>
            <person name="Salamov A."/>
            <person name="Ahrendt S.R."/>
            <person name="Lipzen A."/>
            <person name="Sullivan W."/>
            <person name="Andreopoulos W.B."/>
            <person name="Clum A."/>
            <person name="Lindquist E."/>
            <person name="Daum C."/>
            <person name="Ramamoorthy G.K."/>
            <person name="Gryganskyi A."/>
            <person name="Culley D."/>
            <person name="Magnuson J.K."/>
            <person name="James T.Y."/>
            <person name="O'Malley M.A."/>
            <person name="Stajich J.E."/>
            <person name="Spatafora J.W."/>
            <person name="Visel A."/>
            <person name="Grigoriev I.V."/>
        </authorList>
    </citation>
    <scope>NUCLEOTIDE SEQUENCE [LARGE SCALE GENOMIC DNA]</scope>
    <source>
        <strain evidence="6 7">PL171</strain>
    </source>
</reference>
<keyword evidence="1" id="KW-0677">Repeat</keyword>
<evidence type="ECO:0000256" key="2">
    <source>
        <dbReference type="ARBA" id="ARBA00022884"/>
    </source>
</evidence>
<organism evidence="6 7">
    <name type="scientific">Catenaria anguillulae PL171</name>
    <dbReference type="NCBI Taxonomy" id="765915"/>
    <lineage>
        <taxon>Eukaryota</taxon>
        <taxon>Fungi</taxon>
        <taxon>Fungi incertae sedis</taxon>
        <taxon>Blastocladiomycota</taxon>
        <taxon>Blastocladiomycetes</taxon>
        <taxon>Blastocladiales</taxon>
        <taxon>Catenariaceae</taxon>
        <taxon>Catenaria</taxon>
    </lineage>
</organism>
<gene>
    <name evidence="6" type="ORF">BCR44DRAFT_1059085</name>
</gene>
<dbReference type="SUPFAM" id="SSF54928">
    <property type="entry name" value="RNA-binding domain, RBD"/>
    <property type="match status" value="1"/>
</dbReference>
<feature type="region of interest" description="Disordered" evidence="4">
    <location>
        <begin position="217"/>
        <end position="260"/>
    </location>
</feature>
<keyword evidence="2 3" id="KW-0694">RNA-binding</keyword>
<evidence type="ECO:0000313" key="7">
    <source>
        <dbReference type="Proteomes" id="UP000193411"/>
    </source>
</evidence>
<evidence type="ECO:0000256" key="3">
    <source>
        <dbReference type="PROSITE-ProRule" id="PRU00176"/>
    </source>
</evidence>
<dbReference type="PROSITE" id="PS50102">
    <property type="entry name" value="RRM"/>
    <property type="match status" value="2"/>
</dbReference>
<comment type="caution">
    <text evidence="6">The sequence shown here is derived from an EMBL/GenBank/DDBJ whole genome shotgun (WGS) entry which is preliminary data.</text>
</comment>
<dbReference type="InterPro" id="IPR012677">
    <property type="entry name" value="Nucleotide-bd_a/b_plait_sf"/>
</dbReference>
<dbReference type="GO" id="GO:0003723">
    <property type="term" value="F:RNA binding"/>
    <property type="evidence" value="ECO:0007669"/>
    <property type="project" value="UniProtKB-UniRule"/>
</dbReference>
<name>A0A1Y2HQ75_9FUNG</name>
<feature type="region of interest" description="Disordered" evidence="4">
    <location>
        <begin position="1"/>
        <end position="25"/>
    </location>
</feature>
<evidence type="ECO:0000259" key="5">
    <source>
        <dbReference type="PROSITE" id="PS50102"/>
    </source>
</evidence>
<dbReference type="InterPro" id="IPR035979">
    <property type="entry name" value="RBD_domain_sf"/>
</dbReference>
<accession>A0A1Y2HQ75</accession>
<feature type="compositionally biased region" description="Low complexity" evidence="4">
    <location>
        <begin position="129"/>
        <end position="139"/>
    </location>
</feature>
<sequence length="464" mass="51607">MHASSHSYSPTDPRFTKALQQGYRAHDQDYPVHARQHAAAAQEAASTPSYLLRGQYPYDTSMGSSSPDTDQLVLQNQVYSMESYQPQTGSATEAYLRQHYQQQQEYDEANKLRAQMSSSPAMYQSGIRQQQQQQQQQQQNLGYPGASPQMGPSDAPSPGLSFGQGYYQREAGANGFVNTSSRSWSASEEQQYTLSLSPSVAPTSRTASWTMGHERLAVTLPPPSPDHSSPASLYARRGVPLPSLRGDTPHSGGGEFTSYPSVPDRPFPSYLPSLASSHSPQLQHIRRAPQGKPPKVFVSYLPPVYTVDDVARLFSPYGTIVSIKLLPTPNESLLPLKYRCGFVQFDRDTAVGACIHALHQFHLTLEGKRYILTVRNASDQAPVNNTNLMVKGLPNDMPEQRLFDTFSQFGRVTSCRIMRDRDRTSSDASMHLHQYPQQQGPGICQLLDCKRRPARHPKHAQCVH</sequence>
<dbReference type="InterPro" id="IPR000504">
    <property type="entry name" value="RRM_dom"/>
</dbReference>
<feature type="domain" description="RRM" evidence="5">
    <location>
        <begin position="386"/>
        <end position="423"/>
    </location>
</feature>
<dbReference type="Proteomes" id="UP000193411">
    <property type="component" value="Unassembled WGS sequence"/>
</dbReference>
<feature type="domain" description="RRM" evidence="5">
    <location>
        <begin position="294"/>
        <end position="379"/>
    </location>
</feature>
<dbReference type="SMART" id="SM00360">
    <property type="entry name" value="RRM"/>
    <property type="match status" value="2"/>
</dbReference>
<keyword evidence="7" id="KW-1185">Reference proteome</keyword>
<feature type="compositionally biased region" description="Polar residues" evidence="4">
    <location>
        <begin position="1"/>
        <end position="10"/>
    </location>
</feature>
<protein>
    <recommendedName>
        <fullName evidence="5">RRM domain-containing protein</fullName>
    </recommendedName>
</protein>